<evidence type="ECO:0000313" key="3">
    <source>
        <dbReference type="Proteomes" id="UP000652761"/>
    </source>
</evidence>
<dbReference type="InterPro" id="IPR008676">
    <property type="entry name" value="MRG"/>
</dbReference>
<dbReference type="Gene3D" id="2.30.30.140">
    <property type="match status" value="2"/>
</dbReference>
<protein>
    <submittedName>
        <fullName evidence="2">Uncharacterized protein</fullName>
    </submittedName>
</protein>
<dbReference type="GO" id="GO:0005634">
    <property type="term" value="C:nucleus"/>
    <property type="evidence" value="ECO:0007669"/>
    <property type="project" value="InterPro"/>
</dbReference>
<dbReference type="EMBL" id="NMUH01002093">
    <property type="protein sequence ID" value="MQL97747.1"/>
    <property type="molecule type" value="Genomic_DNA"/>
</dbReference>
<name>A0A843VU24_COLES</name>
<accession>A0A843VU24</accession>
<dbReference type="GO" id="GO:0006355">
    <property type="term" value="P:regulation of DNA-templated transcription"/>
    <property type="evidence" value="ECO:0007669"/>
    <property type="project" value="InterPro"/>
</dbReference>
<dbReference type="OrthoDB" id="124855at2759"/>
<reference evidence="2" key="1">
    <citation type="submission" date="2017-07" db="EMBL/GenBank/DDBJ databases">
        <title>Taro Niue Genome Assembly and Annotation.</title>
        <authorList>
            <person name="Atibalentja N."/>
            <person name="Keating K."/>
            <person name="Fields C.J."/>
        </authorList>
    </citation>
    <scope>NUCLEOTIDE SEQUENCE</scope>
    <source>
        <strain evidence="2">Niue_2</strain>
        <tissue evidence="2">Leaf</tissue>
    </source>
</reference>
<dbReference type="InterPro" id="IPR016197">
    <property type="entry name" value="Chromo-like_dom_sf"/>
</dbReference>
<dbReference type="GO" id="GO:0000123">
    <property type="term" value="C:histone acetyltransferase complex"/>
    <property type="evidence" value="ECO:0007669"/>
    <property type="project" value="TreeGrafter"/>
</dbReference>
<feature type="compositionally biased region" description="Gly residues" evidence="1">
    <location>
        <begin position="1"/>
        <end position="20"/>
    </location>
</feature>
<dbReference type="AlphaFoldDB" id="A0A843VU24"/>
<feature type="region of interest" description="Disordered" evidence="1">
    <location>
        <begin position="1"/>
        <end position="57"/>
    </location>
</feature>
<dbReference type="PANTHER" id="PTHR10880:SF15">
    <property type="entry name" value="MSL COMPLEX SUBUNIT 3"/>
    <property type="match status" value="1"/>
</dbReference>
<feature type="compositionally biased region" description="Basic and acidic residues" evidence="1">
    <location>
        <begin position="101"/>
        <end position="111"/>
    </location>
</feature>
<dbReference type="Proteomes" id="UP000652761">
    <property type="component" value="Unassembled WGS sequence"/>
</dbReference>
<proteinExistence type="predicted"/>
<feature type="region of interest" description="Disordered" evidence="1">
    <location>
        <begin position="101"/>
        <end position="121"/>
    </location>
</feature>
<organism evidence="2 3">
    <name type="scientific">Colocasia esculenta</name>
    <name type="common">Wild taro</name>
    <name type="synonym">Arum esculentum</name>
    <dbReference type="NCBI Taxonomy" id="4460"/>
    <lineage>
        <taxon>Eukaryota</taxon>
        <taxon>Viridiplantae</taxon>
        <taxon>Streptophyta</taxon>
        <taxon>Embryophyta</taxon>
        <taxon>Tracheophyta</taxon>
        <taxon>Spermatophyta</taxon>
        <taxon>Magnoliopsida</taxon>
        <taxon>Liliopsida</taxon>
        <taxon>Araceae</taxon>
        <taxon>Aroideae</taxon>
        <taxon>Colocasieae</taxon>
        <taxon>Colocasia</taxon>
    </lineage>
</organism>
<keyword evidence="3" id="KW-1185">Reference proteome</keyword>
<comment type="caution">
    <text evidence="2">The sequence shown here is derived from an EMBL/GenBank/DDBJ whole genome shotgun (WGS) entry which is preliminary data.</text>
</comment>
<feature type="compositionally biased region" description="Low complexity" evidence="1">
    <location>
        <begin position="34"/>
        <end position="47"/>
    </location>
</feature>
<evidence type="ECO:0000313" key="2">
    <source>
        <dbReference type="EMBL" id="MQL97747.1"/>
    </source>
</evidence>
<gene>
    <name evidence="2" type="ORF">Taro_030441</name>
</gene>
<evidence type="ECO:0000256" key="1">
    <source>
        <dbReference type="SAM" id="MobiDB-lite"/>
    </source>
</evidence>
<dbReference type="PANTHER" id="PTHR10880">
    <property type="entry name" value="MORTALITY FACTOR 4-LIKE PROTEIN"/>
    <property type="match status" value="1"/>
</dbReference>
<dbReference type="GO" id="GO:0006325">
    <property type="term" value="P:chromatin organization"/>
    <property type="evidence" value="ECO:0007669"/>
    <property type="project" value="InterPro"/>
</dbReference>
<dbReference type="SUPFAM" id="SSF54160">
    <property type="entry name" value="Chromo domain-like"/>
    <property type="match status" value="1"/>
</dbReference>
<sequence length="150" mass="15785">MGSSNTGGGGGGGGGGGEKGGVVKAESPADAEDTNAAAGDSSAAPDSTPGQPAYAEGEKVLAFHGPRIYEAKGWNKNWDEWVENDRLLKFNEENVEKQKVLEKNHGAEKNLKSGRSAQNKPKGSNGLSILLNYMIGFSETFLWPRGVFVC</sequence>